<feature type="compositionally biased region" description="Pro residues" evidence="1">
    <location>
        <begin position="55"/>
        <end position="67"/>
    </location>
</feature>
<dbReference type="FunCoup" id="A0A1D6LJK0">
    <property type="interactions" value="3"/>
</dbReference>
<dbReference type="InParanoid" id="A0A1D6LJK0"/>
<name>A0A1D6LJK0_MAIZE</name>
<organism evidence="2">
    <name type="scientific">Zea mays</name>
    <name type="common">Maize</name>
    <dbReference type="NCBI Taxonomy" id="4577"/>
    <lineage>
        <taxon>Eukaryota</taxon>
        <taxon>Viridiplantae</taxon>
        <taxon>Streptophyta</taxon>
        <taxon>Embryophyta</taxon>
        <taxon>Tracheophyta</taxon>
        <taxon>Spermatophyta</taxon>
        <taxon>Magnoliopsida</taxon>
        <taxon>Liliopsida</taxon>
        <taxon>Poales</taxon>
        <taxon>Poaceae</taxon>
        <taxon>PACMAD clade</taxon>
        <taxon>Panicoideae</taxon>
        <taxon>Andropogonodae</taxon>
        <taxon>Andropogoneae</taxon>
        <taxon>Tripsacinae</taxon>
        <taxon>Zea</taxon>
    </lineage>
</organism>
<sequence length="235" mass="25144">MSINMRPPLASWKNLPFPTPSRHSHLSLSSPSADVHALPVFFLTVASREHQGQRPLPPMACVEPPPTASATTTSSPCATPPQNSSRSSSSPCRHPLFLLSLPAPSPKQQAPAPPTSPMENSKPPRRPGVLAAQLGLASLLSGQPSRCSTPCTTCSTICATGCVWSCWCFAQRLRDDTDLRSAYELSSKPAPLSTSRLAHRSSAKSPKLMACMRGTSRPGCSPCMIAIYFTYVFGR</sequence>
<protein>
    <submittedName>
        <fullName evidence="2">Uncharacterized protein</fullName>
    </submittedName>
</protein>
<reference evidence="2" key="1">
    <citation type="submission" date="2015-12" db="EMBL/GenBank/DDBJ databases">
        <title>Update maize B73 reference genome by single molecule sequencing technologies.</title>
        <authorList>
            <consortium name="Maize Genome Sequencing Project"/>
            <person name="Ware D."/>
        </authorList>
    </citation>
    <scope>NUCLEOTIDE SEQUENCE</scope>
    <source>
        <tissue evidence="2">Seedling</tissue>
    </source>
</reference>
<feature type="region of interest" description="Disordered" evidence="1">
    <location>
        <begin position="53"/>
        <end position="127"/>
    </location>
</feature>
<evidence type="ECO:0000256" key="1">
    <source>
        <dbReference type="SAM" id="MobiDB-lite"/>
    </source>
</evidence>
<dbReference type="IntAct" id="A0A1D6LJK0">
    <property type="interactions" value="1"/>
</dbReference>
<proteinExistence type="predicted"/>
<feature type="region of interest" description="Disordered" evidence="1">
    <location>
        <begin position="1"/>
        <end position="29"/>
    </location>
</feature>
<accession>A0A1D6LJK0</accession>
<feature type="compositionally biased region" description="Low complexity" evidence="1">
    <location>
        <begin position="68"/>
        <end position="110"/>
    </location>
</feature>
<evidence type="ECO:0000313" key="2">
    <source>
        <dbReference type="EMBL" id="AQK79920.1"/>
    </source>
</evidence>
<dbReference type="AlphaFoldDB" id="A0A1D6LJK0"/>
<gene>
    <name evidence="2" type="ORF">ZEAMMB73_Zm00001d035912</name>
</gene>
<dbReference type="EMBL" id="CM000782">
    <property type="protein sequence ID" value="AQK79920.1"/>
    <property type="molecule type" value="Genomic_DNA"/>
</dbReference>